<protein>
    <recommendedName>
        <fullName evidence="3">Spaetzle domain-containing protein</fullName>
    </recommendedName>
</protein>
<dbReference type="EMBL" id="UPTC01001685">
    <property type="protein sequence ID" value="VBB32377.1"/>
    <property type="molecule type" value="Genomic_DNA"/>
</dbReference>
<dbReference type="SUPFAM" id="SSF57501">
    <property type="entry name" value="Cystine-knot cytokines"/>
    <property type="match status" value="1"/>
</dbReference>
<accession>A0A498SKL8</accession>
<dbReference type="Proteomes" id="UP000276991">
    <property type="component" value="Unassembled WGS sequence"/>
</dbReference>
<dbReference type="PANTHER" id="PTHR33995:SF13">
    <property type="entry name" value="CTCK DOMAIN-CONTAINING PROTEIN"/>
    <property type="match status" value="1"/>
</dbReference>
<proteinExistence type="predicted"/>
<evidence type="ECO:0000313" key="2">
    <source>
        <dbReference type="Proteomes" id="UP000276991"/>
    </source>
</evidence>
<gene>
    <name evidence="1" type="ORF">NAV_LOCUS7168</name>
</gene>
<organism evidence="1 2">
    <name type="scientific">Acanthocheilonema viteae</name>
    <name type="common">Filarial nematode worm</name>
    <name type="synonym">Dipetalonema viteae</name>
    <dbReference type="NCBI Taxonomy" id="6277"/>
    <lineage>
        <taxon>Eukaryota</taxon>
        <taxon>Metazoa</taxon>
        <taxon>Ecdysozoa</taxon>
        <taxon>Nematoda</taxon>
        <taxon>Chromadorea</taxon>
        <taxon>Rhabditida</taxon>
        <taxon>Spirurina</taxon>
        <taxon>Spiruromorpha</taxon>
        <taxon>Filarioidea</taxon>
        <taxon>Onchocercidae</taxon>
        <taxon>Acanthocheilonema</taxon>
    </lineage>
</organism>
<dbReference type="PANTHER" id="PTHR33995">
    <property type="entry name" value="PROTEIN CBG18546"/>
    <property type="match status" value="1"/>
</dbReference>
<evidence type="ECO:0008006" key="3">
    <source>
        <dbReference type="Google" id="ProtNLM"/>
    </source>
</evidence>
<name>A0A498SKL8_ACAVI</name>
<reference evidence="1 2" key="1">
    <citation type="submission" date="2018-08" db="EMBL/GenBank/DDBJ databases">
        <authorList>
            <person name="Laetsch R D."/>
            <person name="Stevens L."/>
            <person name="Kumar S."/>
            <person name="Blaxter L. M."/>
        </authorList>
    </citation>
    <scope>NUCLEOTIDE SEQUENCE [LARGE SCALE GENOMIC DNA]</scope>
</reference>
<dbReference type="InterPro" id="IPR029034">
    <property type="entry name" value="Cystine-knot_cytokine"/>
</dbReference>
<sequence length="291" mass="33372">MIYFEEAGSSSDQRYDYDGTEQSITPLVENYMSSKRSKINSHSYRRSVTSVTNCTRYNEKYLYRLLERSGMLNQRFMANNPEEAGRNFALSYKNLFKAKSDYFDLPQDDSFQSDNINTSFVCNDLCQNIIRGLNEALRKEKNGTLLLRVPFLDDARLRTINDSSTNSTLTSCQLGMFIPVGKCIPQGTEEFEEHSKLCTSCGGVYVLDKMCFPRFINAIKCESQIQKSGCIFDKISTQPHGSCYMRTLTLEVLRNEGNEECQKWHYEYIQIPISCECQLNTESLLLSAVKP</sequence>
<dbReference type="OrthoDB" id="5799079at2759"/>
<keyword evidence="2" id="KW-1185">Reference proteome</keyword>
<dbReference type="AlphaFoldDB" id="A0A498SKL8"/>
<evidence type="ECO:0000313" key="1">
    <source>
        <dbReference type="EMBL" id="VBB32377.1"/>
    </source>
</evidence>